<accession>A0AAN8K9Q9</accession>
<dbReference type="InterPro" id="IPR000595">
    <property type="entry name" value="cNMP-bd_dom"/>
</dbReference>
<feature type="domain" description="AGC-kinase C-terminal" evidence="21">
    <location>
        <begin position="734"/>
        <end position="784"/>
    </location>
</feature>
<dbReference type="InterPro" id="IPR018488">
    <property type="entry name" value="cNMP-bd_CS"/>
</dbReference>
<comment type="cofactor">
    <cofactor evidence="1">
        <name>Mg(2+)</name>
        <dbReference type="ChEBI" id="CHEBI:18420"/>
    </cofactor>
</comment>
<dbReference type="InterPro" id="IPR002374">
    <property type="entry name" value="cGMP_dep_kinase"/>
</dbReference>
<dbReference type="GO" id="GO:0005737">
    <property type="term" value="C:cytoplasm"/>
    <property type="evidence" value="ECO:0007669"/>
    <property type="project" value="UniProtKB-ARBA"/>
</dbReference>
<keyword evidence="5 13" id="KW-0140">cGMP</keyword>
<dbReference type="EMBL" id="JAZGQO010000004">
    <property type="protein sequence ID" value="KAK6187234.1"/>
    <property type="molecule type" value="Genomic_DNA"/>
</dbReference>
<dbReference type="PROSITE" id="PS00107">
    <property type="entry name" value="PROTEIN_KINASE_ATP"/>
    <property type="match status" value="1"/>
</dbReference>
<feature type="coiled-coil region" evidence="17">
    <location>
        <begin position="72"/>
        <end position="120"/>
    </location>
</feature>
<dbReference type="PROSITE" id="PS51285">
    <property type="entry name" value="AGC_KINASE_CTER"/>
    <property type="match status" value="1"/>
</dbReference>
<dbReference type="FunFam" id="2.60.120.10:FF:000072">
    <property type="entry name" value="cGMP-dependent protein kinase"/>
    <property type="match status" value="1"/>
</dbReference>
<keyword evidence="9 13" id="KW-0067">ATP-binding</keyword>
<dbReference type="GO" id="GO:0030553">
    <property type="term" value="F:cGMP binding"/>
    <property type="evidence" value="ECO:0007669"/>
    <property type="project" value="UniProtKB-KW"/>
</dbReference>
<keyword evidence="6 13" id="KW-0808">Transferase</keyword>
<keyword evidence="23" id="KW-1185">Reference proteome</keyword>
<evidence type="ECO:0000259" key="20">
    <source>
        <dbReference type="PROSITE" id="PS50042"/>
    </source>
</evidence>
<dbReference type="FunFam" id="2.60.120.10:FF:000064">
    <property type="entry name" value="cGMP-dependent protein kinase, isozyme"/>
    <property type="match status" value="1"/>
</dbReference>
<dbReference type="InterPro" id="IPR035014">
    <property type="entry name" value="STKc_cGK"/>
</dbReference>
<dbReference type="CDD" id="cd05572">
    <property type="entry name" value="STKc_cGK"/>
    <property type="match status" value="1"/>
</dbReference>
<evidence type="ECO:0000256" key="4">
    <source>
        <dbReference type="ARBA" id="ARBA00022527"/>
    </source>
</evidence>
<dbReference type="SUPFAM" id="SSF56112">
    <property type="entry name" value="Protein kinase-like (PK-like)"/>
    <property type="match status" value="1"/>
</dbReference>
<dbReference type="SMART" id="SM00100">
    <property type="entry name" value="cNMP"/>
    <property type="match status" value="2"/>
</dbReference>
<dbReference type="CDD" id="cd00038">
    <property type="entry name" value="CAP_ED"/>
    <property type="match status" value="2"/>
</dbReference>
<dbReference type="PRINTS" id="PR00104">
    <property type="entry name" value="CGMPKINASE"/>
</dbReference>
<evidence type="ECO:0000256" key="14">
    <source>
        <dbReference type="PIRSR" id="PIRSR000559-1"/>
    </source>
</evidence>
<dbReference type="InterPro" id="IPR017441">
    <property type="entry name" value="Protein_kinase_ATP_BS"/>
</dbReference>
<keyword evidence="17" id="KW-0175">Coiled coil</keyword>
<feature type="domain" description="Protein kinase" evidence="19">
    <location>
        <begin position="474"/>
        <end position="733"/>
    </location>
</feature>
<dbReference type="PROSITE" id="PS50042">
    <property type="entry name" value="CNMP_BINDING_3"/>
    <property type="match status" value="2"/>
</dbReference>
<protein>
    <recommendedName>
        <fullName evidence="3 13">cGMP-dependent protein kinase</fullName>
        <ecNumber evidence="3 13">2.7.11.12</ecNumber>
    </recommendedName>
</protein>
<reference evidence="22 23" key="1">
    <citation type="submission" date="2024-01" db="EMBL/GenBank/DDBJ databases">
        <title>The genome of the rayed Mediterranean limpet Patella caerulea (Linnaeus, 1758).</title>
        <authorList>
            <person name="Anh-Thu Weber A."/>
            <person name="Halstead-Nussloch G."/>
        </authorList>
    </citation>
    <scope>NUCLEOTIDE SEQUENCE [LARGE SCALE GENOMIC DNA]</scope>
    <source>
        <strain evidence="22">AATW-2023a</strain>
        <tissue evidence="22">Whole specimen</tissue>
    </source>
</reference>
<feature type="compositionally biased region" description="Low complexity" evidence="18">
    <location>
        <begin position="438"/>
        <end position="449"/>
    </location>
</feature>
<comment type="similarity">
    <text evidence="2 13">Belongs to the protein kinase superfamily. AGC Ser/Thr protein kinase family. cGMP subfamily.</text>
</comment>
<feature type="region of interest" description="Disordered" evidence="18">
    <location>
        <begin position="1"/>
        <end position="52"/>
    </location>
</feature>
<gene>
    <name evidence="22" type="ORF">SNE40_005304</name>
</gene>
<sequence>MPPPISKSTTTSGTTGKVSTTGSSSSKSTSVAKTGAKASTPTPKVKMGNGASATQVVVDGETYDLGKLKLVIPEMKTELKEKDNKIRKLEIESRDKTKQINEHSKEITRLKEEVHKLKSVLQLKVHKDGKPDILATIQESEAPLIVQEVRSKKQGVSGESSSNSQSNVELKHHDKDFRSKQLIKDAILDNDFLKNLDSTQVREIVDCMYDKKIQEGHFIIKEGESGNHLYVSADGEVEVQKEGQILGRMASGRAFGELAILYNCTRTASVKALTDVKVWVLDRGMFQAIMMKTGIQRRDENIKYLRSVPLLRDLPADKLSKLADVLEIDFYHEGEYIIREGATGDSFFILNKGEVKVTQRIQGHNNPQEIRKLKRGDYFGEKALLSEDRRTANVIALPPGVECLTVDRDSFNQLIGDLNELRNKDYGDAARGASRAVNSSDTSLSNSTSGELTPTSRDKDKISEEFVQIKLDDLDVVATLGMGGFGRVELVQLTNDRTKTFALKCLKKKHIVDTRQQEHIYSEKHIMLNSRTPFIARLFKTFRDKKYVYMMMEACLGGELWTILRDRGSFDDKTTRFYVSCVVEAFKYLHHKGIIYRDLKPENLLLDNKGYIKLVDFGFAKKIGAGKKTWTFCGTPEYVAPEIILNKGHDHAADYWSLGILMFELLTGSPPFSGSDPMKTYNIILKGIDVIEFPRKISRNAHALIKKLCRDAPVERLGYGKNGISDIKKHKWFQGFDWEGLLQKTITPPIIPKVKNATDYSNFDSYPKDMDIPADEMSGWDADF</sequence>
<dbReference type="PROSITE" id="PS00108">
    <property type="entry name" value="PROTEIN_KINASE_ST"/>
    <property type="match status" value="1"/>
</dbReference>
<dbReference type="PIRSF" id="PIRSF000559">
    <property type="entry name" value="cGMP-dep_kinase"/>
    <property type="match status" value="1"/>
</dbReference>
<dbReference type="EC" id="2.7.11.12" evidence="3 13"/>
<dbReference type="InterPro" id="IPR018490">
    <property type="entry name" value="cNMP-bd_dom_sf"/>
</dbReference>
<evidence type="ECO:0000256" key="2">
    <source>
        <dbReference type="ARBA" id="ARBA00006352"/>
    </source>
</evidence>
<feature type="region of interest" description="Disordered" evidence="18">
    <location>
        <begin position="150"/>
        <end position="172"/>
    </location>
</feature>
<comment type="caution">
    <text evidence="22">The sequence shown here is derived from an EMBL/GenBank/DDBJ whole genome shotgun (WGS) entry which is preliminary data.</text>
</comment>
<dbReference type="InterPro" id="IPR008271">
    <property type="entry name" value="Ser/Thr_kinase_AS"/>
</dbReference>
<dbReference type="InterPro" id="IPR000719">
    <property type="entry name" value="Prot_kinase_dom"/>
</dbReference>
<keyword evidence="10 13" id="KW-0142">cGMP-binding</keyword>
<comment type="catalytic activity">
    <reaction evidence="11 13">
        <text>L-threonyl-[protein] + ATP = O-phospho-L-threonyl-[protein] + ADP + H(+)</text>
        <dbReference type="Rhea" id="RHEA:46608"/>
        <dbReference type="Rhea" id="RHEA-COMP:11060"/>
        <dbReference type="Rhea" id="RHEA-COMP:11605"/>
        <dbReference type="ChEBI" id="CHEBI:15378"/>
        <dbReference type="ChEBI" id="CHEBI:30013"/>
        <dbReference type="ChEBI" id="CHEBI:30616"/>
        <dbReference type="ChEBI" id="CHEBI:61977"/>
        <dbReference type="ChEBI" id="CHEBI:456216"/>
        <dbReference type="EC" id="2.7.11.12"/>
    </reaction>
</comment>
<keyword evidence="8 13" id="KW-0418">Kinase</keyword>
<evidence type="ECO:0000256" key="8">
    <source>
        <dbReference type="ARBA" id="ARBA00022777"/>
    </source>
</evidence>
<feature type="compositionally biased region" description="Low complexity" evidence="18">
    <location>
        <begin position="154"/>
        <end position="168"/>
    </location>
</feature>
<feature type="domain" description="Cyclic nucleotide-binding" evidence="20">
    <location>
        <begin position="310"/>
        <end position="432"/>
    </location>
</feature>
<evidence type="ECO:0000256" key="18">
    <source>
        <dbReference type="SAM" id="MobiDB-lite"/>
    </source>
</evidence>
<evidence type="ECO:0000256" key="6">
    <source>
        <dbReference type="ARBA" id="ARBA00022679"/>
    </source>
</evidence>
<dbReference type="PROSITE" id="PS00889">
    <property type="entry name" value="CNMP_BINDING_2"/>
    <property type="match status" value="2"/>
</dbReference>
<evidence type="ECO:0000313" key="22">
    <source>
        <dbReference type="EMBL" id="KAK6187234.1"/>
    </source>
</evidence>
<evidence type="ECO:0000256" key="11">
    <source>
        <dbReference type="ARBA" id="ARBA00047298"/>
    </source>
</evidence>
<evidence type="ECO:0000256" key="15">
    <source>
        <dbReference type="PIRSR" id="PIRSR000559-2"/>
    </source>
</evidence>
<evidence type="ECO:0000313" key="23">
    <source>
        <dbReference type="Proteomes" id="UP001347796"/>
    </source>
</evidence>
<dbReference type="Pfam" id="PF00027">
    <property type="entry name" value="cNMP_binding"/>
    <property type="match status" value="2"/>
</dbReference>
<dbReference type="AlphaFoldDB" id="A0AAN8K9Q9"/>
<evidence type="ECO:0000256" key="13">
    <source>
        <dbReference type="PIRNR" id="PIRNR000559"/>
    </source>
</evidence>
<dbReference type="Proteomes" id="UP001347796">
    <property type="component" value="Unassembled WGS sequence"/>
</dbReference>
<proteinExistence type="inferred from homology"/>
<feature type="compositionally biased region" description="Low complexity" evidence="18">
    <location>
        <begin position="1"/>
        <end position="40"/>
    </location>
</feature>
<dbReference type="Gene3D" id="2.60.120.10">
    <property type="entry name" value="Jelly Rolls"/>
    <property type="match status" value="2"/>
</dbReference>
<evidence type="ECO:0000256" key="5">
    <source>
        <dbReference type="ARBA" id="ARBA00022535"/>
    </source>
</evidence>
<feature type="binding site" evidence="15 16">
    <location>
        <position position="504"/>
    </location>
    <ligand>
        <name>ATP</name>
        <dbReference type="ChEBI" id="CHEBI:30616"/>
    </ligand>
</feature>
<keyword evidence="7 13" id="KW-0547">Nucleotide-binding</keyword>
<dbReference type="PROSITE" id="PS50011">
    <property type="entry name" value="PROTEIN_KINASE_DOM"/>
    <property type="match status" value="1"/>
</dbReference>
<comment type="catalytic activity">
    <reaction evidence="12">
        <text>L-seryl-[protein] + ATP = O-phospho-L-seryl-[protein] + ADP + H(+)</text>
        <dbReference type="Rhea" id="RHEA:17989"/>
        <dbReference type="Rhea" id="RHEA-COMP:9863"/>
        <dbReference type="Rhea" id="RHEA-COMP:11604"/>
        <dbReference type="ChEBI" id="CHEBI:15378"/>
        <dbReference type="ChEBI" id="CHEBI:29999"/>
        <dbReference type="ChEBI" id="CHEBI:30616"/>
        <dbReference type="ChEBI" id="CHEBI:83421"/>
        <dbReference type="ChEBI" id="CHEBI:456216"/>
        <dbReference type="EC" id="2.7.11.12"/>
    </reaction>
</comment>
<evidence type="ECO:0000256" key="3">
    <source>
        <dbReference type="ARBA" id="ARBA00012428"/>
    </source>
</evidence>
<feature type="region of interest" description="Disordered" evidence="18">
    <location>
        <begin position="432"/>
        <end position="458"/>
    </location>
</feature>
<feature type="binding site" evidence="15">
    <location>
        <begin position="480"/>
        <end position="488"/>
    </location>
    <ligand>
        <name>ATP</name>
        <dbReference type="ChEBI" id="CHEBI:30616"/>
    </ligand>
</feature>
<evidence type="ECO:0000256" key="17">
    <source>
        <dbReference type="SAM" id="Coils"/>
    </source>
</evidence>
<evidence type="ECO:0000259" key="21">
    <source>
        <dbReference type="PROSITE" id="PS51285"/>
    </source>
</evidence>
<dbReference type="GO" id="GO:0005524">
    <property type="term" value="F:ATP binding"/>
    <property type="evidence" value="ECO:0007669"/>
    <property type="project" value="UniProtKB-UniRule"/>
</dbReference>
<feature type="active site" description="Proton acceptor" evidence="14">
    <location>
        <position position="598"/>
    </location>
</feature>
<organism evidence="22 23">
    <name type="scientific">Patella caerulea</name>
    <name type="common">Rayed Mediterranean limpet</name>
    <dbReference type="NCBI Taxonomy" id="87958"/>
    <lineage>
        <taxon>Eukaryota</taxon>
        <taxon>Metazoa</taxon>
        <taxon>Spiralia</taxon>
        <taxon>Lophotrochozoa</taxon>
        <taxon>Mollusca</taxon>
        <taxon>Gastropoda</taxon>
        <taxon>Patellogastropoda</taxon>
        <taxon>Patelloidea</taxon>
        <taxon>Patellidae</taxon>
        <taxon>Patella</taxon>
    </lineage>
</organism>
<dbReference type="Gene3D" id="1.10.510.10">
    <property type="entry name" value="Transferase(Phosphotransferase) domain 1"/>
    <property type="match status" value="1"/>
</dbReference>
<keyword evidence="4 13" id="KW-0723">Serine/threonine-protein kinase</keyword>
<dbReference type="PANTHER" id="PTHR24353">
    <property type="entry name" value="CYCLIC NUCLEOTIDE-DEPENDENT PROTEIN KINASE"/>
    <property type="match status" value="1"/>
</dbReference>
<dbReference type="SMART" id="SM00133">
    <property type="entry name" value="S_TK_X"/>
    <property type="match status" value="1"/>
</dbReference>
<name>A0AAN8K9Q9_PATCE</name>
<dbReference type="Gene3D" id="3.30.200.20">
    <property type="entry name" value="Phosphorylase Kinase, domain 1"/>
    <property type="match status" value="1"/>
</dbReference>
<evidence type="ECO:0000256" key="7">
    <source>
        <dbReference type="ARBA" id="ARBA00022741"/>
    </source>
</evidence>
<dbReference type="PROSITE" id="PS00888">
    <property type="entry name" value="CNMP_BINDING_1"/>
    <property type="match status" value="1"/>
</dbReference>
<dbReference type="SMART" id="SM00220">
    <property type="entry name" value="S_TKc"/>
    <property type="match status" value="1"/>
</dbReference>
<dbReference type="InterPro" id="IPR011009">
    <property type="entry name" value="Kinase-like_dom_sf"/>
</dbReference>
<feature type="domain" description="Cyclic nucleotide-binding" evidence="20">
    <location>
        <begin position="192"/>
        <end position="307"/>
    </location>
</feature>
<evidence type="ECO:0000256" key="16">
    <source>
        <dbReference type="PROSITE-ProRule" id="PRU10141"/>
    </source>
</evidence>
<evidence type="ECO:0000259" key="19">
    <source>
        <dbReference type="PROSITE" id="PS50011"/>
    </source>
</evidence>
<dbReference type="GO" id="GO:0004692">
    <property type="term" value="F:cGMP-dependent protein kinase activity"/>
    <property type="evidence" value="ECO:0007669"/>
    <property type="project" value="UniProtKB-EC"/>
</dbReference>
<dbReference type="Pfam" id="PF00069">
    <property type="entry name" value="Pkinase"/>
    <property type="match status" value="1"/>
</dbReference>
<dbReference type="FunFam" id="1.10.510.10:FF:000096">
    <property type="entry name" value="cGMP-dependent protein kinase"/>
    <property type="match status" value="1"/>
</dbReference>
<evidence type="ECO:0000256" key="12">
    <source>
        <dbReference type="ARBA" id="ARBA00047462"/>
    </source>
</evidence>
<evidence type="ECO:0000256" key="10">
    <source>
        <dbReference type="ARBA" id="ARBA00022992"/>
    </source>
</evidence>
<dbReference type="InterPro" id="IPR000961">
    <property type="entry name" value="AGC-kinase_C"/>
</dbReference>
<evidence type="ECO:0000256" key="9">
    <source>
        <dbReference type="ARBA" id="ARBA00022840"/>
    </source>
</evidence>
<dbReference type="SUPFAM" id="SSF51206">
    <property type="entry name" value="cAMP-binding domain-like"/>
    <property type="match status" value="2"/>
</dbReference>
<dbReference type="PANTHER" id="PTHR24353:SF147">
    <property type="entry name" value="CGMP-DEPENDENT SERINE_THREONIN PROTEIN KINASE-RELATED"/>
    <property type="match status" value="1"/>
</dbReference>
<dbReference type="InterPro" id="IPR014710">
    <property type="entry name" value="RmlC-like_jellyroll"/>
</dbReference>
<evidence type="ECO:0000256" key="1">
    <source>
        <dbReference type="ARBA" id="ARBA00001946"/>
    </source>
</evidence>